<gene>
    <name evidence="5" type="primary">LOC100204646</name>
</gene>
<accession>A0ABM4CWN0</accession>
<name>A0ABM4CWN0_HYDVU</name>
<dbReference type="Pfam" id="PF01709">
    <property type="entry name" value="Transcrip_reg"/>
    <property type="match status" value="1"/>
</dbReference>
<proteinExistence type="inferred from homology"/>
<dbReference type="InterPro" id="IPR048300">
    <property type="entry name" value="TACO1_YebC-like_2nd/3rd_dom"/>
</dbReference>
<keyword evidence="4" id="KW-1185">Reference proteome</keyword>
<dbReference type="InterPro" id="IPR002876">
    <property type="entry name" value="Transcrip_reg_TACO1-like"/>
</dbReference>
<dbReference type="PANTHER" id="PTHR12532:SF0">
    <property type="entry name" value="TRANSLATIONAL ACTIVATOR OF CYTOCHROME C OXIDASE 1"/>
    <property type="match status" value="1"/>
</dbReference>
<comment type="similarity">
    <text evidence="1">Belongs to the TACO1 family.</text>
</comment>
<protein>
    <submittedName>
        <fullName evidence="5">Probable transcriptional regulatory protein Nther_1800 isoform X2</fullName>
    </submittedName>
</protein>
<dbReference type="Gene3D" id="1.10.10.200">
    <property type="match status" value="1"/>
</dbReference>
<dbReference type="InterPro" id="IPR026564">
    <property type="entry name" value="Transcrip_reg_TACO1-like_dom3"/>
</dbReference>
<evidence type="ECO:0000259" key="2">
    <source>
        <dbReference type="Pfam" id="PF01709"/>
    </source>
</evidence>
<reference evidence="5" key="1">
    <citation type="submission" date="2025-08" db="UniProtKB">
        <authorList>
            <consortium name="RefSeq"/>
        </authorList>
    </citation>
    <scope>IDENTIFICATION</scope>
</reference>
<dbReference type="Proteomes" id="UP001652625">
    <property type="component" value="Chromosome 11"/>
</dbReference>
<organism evidence="4 5">
    <name type="scientific">Hydra vulgaris</name>
    <name type="common">Hydra</name>
    <name type="synonym">Hydra attenuata</name>
    <dbReference type="NCBI Taxonomy" id="6087"/>
    <lineage>
        <taxon>Eukaryota</taxon>
        <taxon>Metazoa</taxon>
        <taxon>Cnidaria</taxon>
        <taxon>Hydrozoa</taxon>
        <taxon>Hydroidolina</taxon>
        <taxon>Anthoathecata</taxon>
        <taxon>Aplanulata</taxon>
        <taxon>Hydridae</taxon>
        <taxon>Hydra</taxon>
    </lineage>
</organism>
<dbReference type="RefSeq" id="XP_065666351.1">
    <property type="nucleotide sequence ID" value="XM_065810279.1"/>
</dbReference>
<dbReference type="InterPro" id="IPR029072">
    <property type="entry name" value="YebC-like"/>
</dbReference>
<evidence type="ECO:0000259" key="3">
    <source>
        <dbReference type="Pfam" id="PF20772"/>
    </source>
</evidence>
<dbReference type="Pfam" id="PF20772">
    <property type="entry name" value="TACO1_YebC_N"/>
    <property type="match status" value="1"/>
</dbReference>
<dbReference type="SUPFAM" id="SSF75625">
    <property type="entry name" value="YebC-like"/>
    <property type="match status" value="1"/>
</dbReference>
<evidence type="ECO:0000256" key="1">
    <source>
        <dbReference type="ARBA" id="ARBA00008724"/>
    </source>
</evidence>
<feature type="domain" description="TACO1/YebC-like N-terminal" evidence="3">
    <location>
        <begin position="47"/>
        <end position="115"/>
    </location>
</feature>
<dbReference type="InterPro" id="IPR049083">
    <property type="entry name" value="TACO1_YebC_N"/>
</dbReference>
<dbReference type="InterPro" id="IPR017856">
    <property type="entry name" value="Integrase-like_N"/>
</dbReference>
<dbReference type="Gene3D" id="3.30.70.980">
    <property type="match status" value="2"/>
</dbReference>
<evidence type="ECO:0000313" key="5">
    <source>
        <dbReference type="RefSeq" id="XP_065666351.1"/>
    </source>
</evidence>
<dbReference type="PANTHER" id="PTHR12532">
    <property type="entry name" value="TRANSLATIONAL ACTIVATOR OF CYTOCHROME C OXIDASE 1"/>
    <property type="match status" value="1"/>
</dbReference>
<evidence type="ECO:0000313" key="4">
    <source>
        <dbReference type="Proteomes" id="UP001652625"/>
    </source>
</evidence>
<sequence length="302" mass="33915">MASIILRQNFKSNGRNILLLVFDNFSQNNIAVLNSLNHLQKRFAGHSKWSNIKFKKMHIDNARAKVFGKLSMEIIQAVKDNGPDVKFNSKLAQLISKAKASCMPKEKIETSIKNALRETDEKYISFMLQARGPGKCGLIIDLFTPNPLRSKAEIKSILKKNDCTFIEDGSVAFMFERKGVVSVQENSLQDLSANDKAEELAILVGAESVEFNNINNVNVVQFICDPLEFISVERAMIELHPDISVLSADVQYLAKSLIDLSEEHVKRSDLVIEALSEHPDVLTIYDNIIGYPSTTIKRDVIF</sequence>
<dbReference type="GeneID" id="100204646"/>
<dbReference type="HAMAP" id="MF_00693">
    <property type="entry name" value="Transcrip_reg_TACO1"/>
    <property type="match status" value="1"/>
</dbReference>
<feature type="domain" description="TACO1/YebC-like second and third" evidence="2">
    <location>
        <begin position="125"/>
        <end position="288"/>
    </location>
</feature>